<evidence type="ECO:0000313" key="5">
    <source>
        <dbReference type="Proteomes" id="UP001565200"/>
    </source>
</evidence>
<dbReference type="InterPro" id="IPR011990">
    <property type="entry name" value="TPR-like_helical_dom_sf"/>
</dbReference>
<reference evidence="4 5" key="1">
    <citation type="submission" date="2024-03" db="EMBL/GenBank/DDBJ databases">
        <title>Mouse gut bacterial collection (mGBC) of GemPharmatech.</title>
        <authorList>
            <person name="He Y."/>
            <person name="Dong L."/>
            <person name="Wu D."/>
            <person name="Gao X."/>
            <person name="Lin Z."/>
        </authorList>
    </citation>
    <scope>NUCLEOTIDE SEQUENCE [LARGE SCALE GENOMIC DNA]</scope>
    <source>
        <strain evidence="4 5">54-13</strain>
    </source>
</reference>
<accession>A0ABV4D2J4</accession>
<comment type="caution">
    <text evidence="4">The sequence shown here is derived from an EMBL/GenBank/DDBJ whole genome shotgun (WGS) entry which is preliminary data.</text>
</comment>
<dbReference type="PANTHER" id="PTHR44186">
    <property type="match status" value="1"/>
</dbReference>
<evidence type="ECO:0000256" key="1">
    <source>
        <dbReference type="ARBA" id="ARBA00022737"/>
    </source>
</evidence>
<dbReference type="SUPFAM" id="SSF48452">
    <property type="entry name" value="TPR-like"/>
    <property type="match status" value="1"/>
</dbReference>
<protein>
    <submittedName>
        <fullName evidence="4">Tetratricopeptide repeat protein</fullName>
    </submittedName>
</protein>
<dbReference type="EMBL" id="JBCLPP010000058">
    <property type="protein sequence ID" value="MEY8246579.1"/>
    <property type="molecule type" value="Genomic_DNA"/>
</dbReference>
<sequence length="561" mass="61985">MNSKLCYSVVLGTALLLTGCGKKMNQFKADYFTVNPNPLEVVGDKVPATVTGNIPGKFFVKNAEVTVTPYLEFGGMEVASAPYTFQGEKVRGNNPVVNFENGGTVTIPVQYVYNPDMRTSELSLAFTVKQGSKQYALPRVKVANGVVATAALADVGTVNPAIAPDKFQRVINEKYDADIKFLINQANIRDGQLRSAEMQNLHKELVEANDDGRREIKEINVTSYASPDGGVKLNTRLAENREKNTVNYMEGKLKKDHISNFGELTADFTPQDWEGFKKLVSASNIQDKELILSVLAMYKDPEQREREIKNLSSVFDQLAEEILPQLRYSRITASIDVIGKSDEEIKNIYKVNPKGLTVDEILYAATLTDDNEQRIQIYDTAASLYPNDYRTFNNLGMCQFLDQDYDAAQACFQQAAKIAPESGEAQMNLGLVALLNNNYKEATAKFGNAAGVPALADALGVYYMKQGDYNSAIRAFGDSKSNNAALAQILTKDYSKAKATLGAIDYPDATTYYIAAVLGARTNNSDMVYNNLREAFKLDKSLVNQAKTDLEFSRFNINSLF</sequence>
<dbReference type="Pfam" id="PF13432">
    <property type="entry name" value="TPR_16"/>
    <property type="match status" value="1"/>
</dbReference>
<feature type="repeat" description="TPR" evidence="3">
    <location>
        <begin position="389"/>
        <end position="422"/>
    </location>
</feature>
<dbReference type="SMART" id="SM00028">
    <property type="entry name" value="TPR"/>
    <property type="match status" value="2"/>
</dbReference>
<evidence type="ECO:0000256" key="3">
    <source>
        <dbReference type="PROSITE-ProRule" id="PRU00339"/>
    </source>
</evidence>
<dbReference type="PROSITE" id="PS50005">
    <property type="entry name" value="TPR"/>
    <property type="match status" value="1"/>
</dbReference>
<keyword evidence="1" id="KW-0677">Repeat</keyword>
<dbReference type="PANTHER" id="PTHR44186:SF1">
    <property type="entry name" value="BARDET-BIEDL SYNDROME 4 PROTEIN"/>
    <property type="match status" value="1"/>
</dbReference>
<proteinExistence type="predicted"/>
<organism evidence="4 5">
    <name type="scientific">Heminiphilus faecis</name>
    <dbReference type="NCBI Taxonomy" id="2601703"/>
    <lineage>
        <taxon>Bacteria</taxon>
        <taxon>Pseudomonadati</taxon>
        <taxon>Bacteroidota</taxon>
        <taxon>Bacteroidia</taxon>
        <taxon>Bacteroidales</taxon>
        <taxon>Muribaculaceae</taxon>
        <taxon>Heminiphilus</taxon>
    </lineage>
</organism>
<dbReference type="InterPro" id="IPR019734">
    <property type="entry name" value="TPR_rpt"/>
</dbReference>
<dbReference type="Proteomes" id="UP001565200">
    <property type="component" value="Unassembled WGS sequence"/>
</dbReference>
<evidence type="ECO:0000313" key="4">
    <source>
        <dbReference type="EMBL" id="MEY8246579.1"/>
    </source>
</evidence>
<evidence type="ECO:0000256" key="2">
    <source>
        <dbReference type="ARBA" id="ARBA00022803"/>
    </source>
</evidence>
<keyword evidence="2 3" id="KW-0802">TPR repeat</keyword>
<dbReference type="PROSITE" id="PS51257">
    <property type="entry name" value="PROKAR_LIPOPROTEIN"/>
    <property type="match status" value="1"/>
</dbReference>
<dbReference type="RefSeq" id="WP_121699459.1">
    <property type="nucleotide sequence ID" value="NZ_JBCLPP010000058.1"/>
</dbReference>
<gene>
    <name evidence="4" type="ORF">AAK873_13300</name>
</gene>
<dbReference type="Gene3D" id="1.25.40.10">
    <property type="entry name" value="Tetratricopeptide repeat domain"/>
    <property type="match status" value="1"/>
</dbReference>
<name>A0ABV4D2J4_9BACT</name>
<keyword evidence="5" id="KW-1185">Reference proteome</keyword>